<reference evidence="1" key="1">
    <citation type="submission" date="2020-08" db="EMBL/GenBank/DDBJ databases">
        <title>Multicomponent nature underlies the extraordinary mechanical properties of spider dragline silk.</title>
        <authorList>
            <person name="Kono N."/>
            <person name="Nakamura H."/>
            <person name="Mori M."/>
            <person name="Yoshida Y."/>
            <person name="Ohtoshi R."/>
            <person name="Malay A.D."/>
            <person name="Moran D.A.P."/>
            <person name="Tomita M."/>
            <person name="Numata K."/>
            <person name="Arakawa K."/>
        </authorList>
    </citation>
    <scope>NUCLEOTIDE SEQUENCE</scope>
</reference>
<evidence type="ECO:0000313" key="2">
    <source>
        <dbReference type="Proteomes" id="UP000887159"/>
    </source>
</evidence>
<protein>
    <submittedName>
        <fullName evidence="1">Uncharacterized protein</fullName>
    </submittedName>
</protein>
<keyword evidence="2" id="KW-1185">Reference proteome</keyword>
<gene>
    <name evidence="1" type="ORF">TNCV_4370671</name>
</gene>
<proteinExistence type="predicted"/>
<comment type="caution">
    <text evidence="1">The sequence shown here is derived from an EMBL/GenBank/DDBJ whole genome shotgun (WGS) entry which is preliminary data.</text>
</comment>
<evidence type="ECO:0000313" key="1">
    <source>
        <dbReference type="EMBL" id="GFY05558.1"/>
    </source>
</evidence>
<organism evidence="1 2">
    <name type="scientific">Trichonephila clavipes</name>
    <name type="common">Golden silk orbweaver</name>
    <name type="synonym">Nephila clavipes</name>
    <dbReference type="NCBI Taxonomy" id="2585209"/>
    <lineage>
        <taxon>Eukaryota</taxon>
        <taxon>Metazoa</taxon>
        <taxon>Ecdysozoa</taxon>
        <taxon>Arthropoda</taxon>
        <taxon>Chelicerata</taxon>
        <taxon>Arachnida</taxon>
        <taxon>Araneae</taxon>
        <taxon>Araneomorphae</taxon>
        <taxon>Entelegynae</taxon>
        <taxon>Araneoidea</taxon>
        <taxon>Nephilidae</taxon>
        <taxon>Trichonephila</taxon>
    </lineage>
</organism>
<dbReference type="EMBL" id="BMAU01021254">
    <property type="protein sequence ID" value="GFY05558.1"/>
    <property type="molecule type" value="Genomic_DNA"/>
</dbReference>
<accession>A0A8X6VF32</accession>
<sequence>MTRRRIRAHYEQLSKFERVVSSDCKRKVRQIGESLVKWVEAMRPLEDAGKNGWTMADFSVMRVAVDLGPSRSGGQIDCQISCHSACFIVINNRVRHGCPP</sequence>
<dbReference type="Proteomes" id="UP000887159">
    <property type="component" value="Unassembled WGS sequence"/>
</dbReference>
<dbReference type="AlphaFoldDB" id="A0A8X6VF32"/>
<name>A0A8X6VF32_TRICX</name>